<dbReference type="PANTHER" id="PTHR10165:SF35">
    <property type="entry name" value="RE23632P"/>
    <property type="match status" value="1"/>
</dbReference>
<evidence type="ECO:0000256" key="4">
    <source>
        <dbReference type="ARBA" id="ARBA00022989"/>
    </source>
</evidence>
<reference evidence="9" key="1">
    <citation type="submission" date="2021-01" db="EMBL/GenBank/DDBJ databases">
        <authorList>
            <person name="Corre E."/>
            <person name="Pelletier E."/>
            <person name="Niang G."/>
            <person name="Scheremetjew M."/>
            <person name="Finn R."/>
            <person name="Kale V."/>
            <person name="Holt S."/>
            <person name="Cochrane G."/>
            <person name="Meng A."/>
            <person name="Brown T."/>
            <person name="Cohen L."/>
        </authorList>
    </citation>
    <scope>NUCLEOTIDE SEQUENCE</scope>
    <source>
        <strain evidence="9">GSO104</strain>
    </source>
</reference>
<dbReference type="SMART" id="SM00014">
    <property type="entry name" value="acidPPc"/>
    <property type="match status" value="1"/>
</dbReference>
<evidence type="ECO:0000256" key="5">
    <source>
        <dbReference type="ARBA" id="ARBA00023136"/>
    </source>
</evidence>
<evidence type="ECO:0000256" key="2">
    <source>
        <dbReference type="ARBA" id="ARBA00008816"/>
    </source>
</evidence>
<keyword evidence="4 7" id="KW-1133">Transmembrane helix</keyword>
<feature type="transmembrane region" description="Helical" evidence="7">
    <location>
        <begin position="133"/>
        <end position="153"/>
    </location>
</feature>
<comment type="subcellular location">
    <subcellularLocation>
        <location evidence="1">Membrane</location>
        <topology evidence="1">Multi-pass membrane protein</topology>
    </subcellularLocation>
</comment>
<dbReference type="GO" id="GO:0006644">
    <property type="term" value="P:phospholipid metabolic process"/>
    <property type="evidence" value="ECO:0007669"/>
    <property type="project" value="InterPro"/>
</dbReference>
<evidence type="ECO:0000259" key="8">
    <source>
        <dbReference type="SMART" id="SM00014"/>
    </source>
</evidence>
<dbReference type="InterPro" id="IPR036938">
    <property type="entry name" value="PAP2/HPO_sf"/>
</dbReference>
<feature type="transmembrane region" description="Helical" evidence="7">
    <location>
        <begin position="339"/>
        <end position="358"/>
    </location>
</feature>
<feature type="transmembrane region" description="Helical" evidence="7">
    <location>
        <begin position="165"/>
        <end position="186"/>
    </location>
</feature>
<protein>
    <recommendedName>
        <fullName evidence="8">Phosphatidic acid phosphatase type 2/haloperoxidase domain-containing protein</fullName>
    </recommendedName>
</protein>
<dbReference type="AlphaFoldDB" id="A0A7S4WJ16"/>
<dbReference type="GO" id="GO:0016020">
    <property type="term" value="C:membrane"/>
    <property type="evidence" value="ECO:0007669"/>
    <property type="project" value="UniProtKB-SubCell"/>
</dbReference>
<dbReference type="EMBL" id="HBNS01059343">
    <property type="protein sequence ID" value="CAE4665305.1"/>
    <property type="molecule type" value="Transcribed_RNA"/>
</dbReference>
<dbReference type="Gene3D" id="1.20.144.10">
    <property type="entry name" value="Phosphatidic acid phosphatase type 2/haloperoxidase"/>
    <property type="match status" value="1"/>
</dbReference>
<feature type="transmembrane region" description="Helical" evidence="7">
    <location>
        <begin position="309"/>
        <end position="327"/>
    </location>
</feature>
<dbReference type="GO" id="GO:0046839">
    <property type="term" value="P:phospholipid dephosphorylation"/>
    <property type="evidence" value="ECO:0007669"/>
    <property type="project" value="TreeGrafter"/>
</dbReference>
<dbReference type="InterPro" id="IPR000326">
    <property type="entry name" value="PAP2/HPO"/>
</dbReference>
<feature type="domain" description="Phosphatidic acid phosphatase type 2/haloperoxidase" evidence="8">
    <location>
        <begin position="164"/>
        <end position="354"/>
    </location>
</feature>
<evidence type="ECO:0000313" key="9">
    <source>
        <dbReference type="EMBL" id="CAE4665305.1"/>
    </source>
</evidence>
<comment type="similarity">
    <text evidence="2">Belongs to the PA-phosphatase related phosphoesterase family.</text>
</comment>
<evidence type="ECO:0000256" key="7">
    <source>
        <dbReference type="SAM" id="Phobius"/>
    </source>
</evidence>
<accession>A0A7S4WJ16</accession>
<name>A0A7S4WJ16_9STRA</name>
<dbReference type="Pfam" id="PF01569">
    <property type="entry name" value="PAP2"/>
    <property type="match status" value="1"/>
</dbReference>
<organism evidence="9">
    <name type="scientific">Ditylum brightwellii</name>
    <dbReference type="NCBI Taxonomy" id="49249"/>
    <lineage>
        <taxon>Eukaryota</taxon>
        <taxon>Sar</taxon>
        <taxon>Stramenopiles</taxon>
        <taxon>Ochrophyta</taxon>
        <taxon>Bacillariophyta</taxon>
        <taxon>Mediophyceae</taxon>
        <taxon>Lithodesmiophycidae</taxon>
        <taxon>Lithodesmiales</taxon>
        <taxon>Lithodesmiaceae</taxon>
        <taxon>Ditylum</taxon>
    </lineage>
</organism>
<dbReference type="GO" id="GO:0008195">
    <property type="term" value="F:phosphatidate phosphatase activity"/>
    <property type="evidence" value="ECO:0007669"/>
    <property type="project" value="TreeGrafter"/>
</dbReference>
<feature type="region of interest" description="Disordered" evidence="6">
    <location>
        <begin position="13"/>
        <end position="40"/>
    </location>
</feature>
<evidence type="ECO:0000256" key="3">
    <source>
        <dbReference type="ARBA" id="ARBA00022692"/>
    </source>
</evidence>
<dbReference type="PANTHER" id="PTHR10165">
    <property type="entry name" value="LIPID PHOSPHATE PHOSPHATASE"/>
    <property type="match status" value="1"/>
</dbReference>
<proteinExistence type="inferred from homology"/>
<evidence type="ECO:0000256" key="6">
    <source>
        <dbReference type="SAM" id="MobiDB-lite"/>
    </source>
</evidence>
<feature type="transmembrane region" description="Helical" evidence="7">
    <location>
        <begin position="76"/>
        <end position="97"/>
    </location>
</feature>
<dbReference type="InterPro" id="IPR043216">
    <property type="entry name" value="PAP-like"/>
</dbReference>
<sequence>MFGSRNRTKYTLMQQDDSETKSISTNHNKEMQSSSSSPELCQQGASINSHQFVDASTTTSSSCFLSFSFYIRSFEFIELILCFVFAAITNVVPLFVVPLNKRSIPYLYTESGDIILDLIHDEELVKETISDTVLIVTCVVGTLILQLLTGLIVHGAGSMDAHKTLCVYSIAFGLNSLLTEAIKNYVGYLRPNFYDLCQTDWDGVVDGGIPACANVDMSNGYKSFPSGHAGTAFTGCTLYTLYLLGNFGINRHRGRYVEEIRRISNCSDAAESAIPTEDRVDEAYRDGEIVTIVLRCQDVPKTTHMIRRIYSILSLLPMAYAFFVAVSRVRDNFHFPADVMVGSAIGFLCSTFAHGLWFPSFPLL</sequence>
<feature type="transmembrane region" description="Helical" evidence="7">
    <location>
        <begin position="227"/>
        <end position="245"/>
    </location>
</feature>
<keyword evidence="3 7" id="KW-0812">Transmembrane</keyword>
<evidence type="ECO:0000256" key="1">
    <source>
        <dbReference type="ARBA" id="ARBA00004141"/>
    </source>
</evidence>
<dbReference type="SUPFAM" id="SSF48317">
    <property type="entry name" value="Acid phosphatase/Vanadium-dependent haloperoxidase"/>
    <property type="match status" value="1"/>
</dbReference>
<gene>
    <name evidence="9" type="ORF">DBRI00130_LOCUS42670</name>
</gene>
<keyword evidence="5 7" id="KW-0472">Membrane</keyword>